<evidence type="ECO:0000313" key="3">
    <source>
        <dbReference type="Proteomes" id="UP000177798"/>
    </source>
</evidence>
<dbReference type="Proteomes" id="UP000177798">
    <property type="component" value="Chromosome 11"/>
</dbReference>
<sequence>MDRLSSCPHTRDPPPSPPLACYSDQFIHERDPSETHGPLEFRMGHRLIVATIAERIDPLRTVYRLKIEKPSIPDYIPILFIRFLFRKFFDFFPCLKNFYPEWFLPSTVILKKRKPDWDEEFENEKLMYRRLQPLQGRFIPYFYGEAIYDGSPALVLSEIIGRRLYDITMKHGEDGEFKRKLEEVYKALTWYGVIHGDTKLDNAIDVGDRVMLIDLEQAEIDETAWDQSTNKGNAGGLLHDLQRNRQCEDEAREWEEKRLKERAEAKAERRRYSGKS</sequence>
<evidence type="ECO:0000313" key="2">
    <source>
        <dbReference type="EMBL" id="APA13348.1"/>
    </source>
</evidence>
<protein>
    <recommendedName>
        <fullName evidence="4">Protein kinase domain-containing protein</fullName>
    </recommendedName>
</protein>
<evidence type="ECO:0008006" key="4">
    <source>
        <dbReference type="Google" id="ProtNLM"/>
    </source>
</evidence>
<gene>
    <name evidence="2" type="ORF">sscle_11g081180</name>
</gene>
<name>A0A1D9QEM6_SCLS1</name>
<dbReference type="VEuPathDB" id="FungiDB:sscle_11g081180"/>
<dbReference type="OrthoDB" id="3559253at2759"/>
<proteinExistence type="predicted"/>
<accession>A0A1D9QEM6</accession>
<reference evidence="3" key="1">
    <citation type="journal article" date="2017" name="Genome Biol. Evol.">
        <title>The complete genome sequence of the phytopathogenic fungus Sclerotinia sclerotiorum reveals insights into the genome architecture of broad host range pathogens.</title>
        <authorList>
            <person name="Derbyshire M."/>
            <person name="Denton-Giles M."/>
            <person name="Hegedus D."/>
            <person name="Seifbarghy S."/>
            <person name="Rollins J."/>
            <person name="van Kan J."/>
            <person name="Seidl M.F."/>
            <person name="Faino L."/>
            <person name="Mbengue M."/>
            <person name="Navaud O."/>
            <person name="Raffaele S."/>
            <person name="Hammond-Kosack K."/>
            <person name="Heard S."/>
            <person name="Oliver R."/>
        </authorList>
    </citation>
    <scope>NUCLEOTIDE SEQUENCE [LARGE SCALE GENOMIC DNA]</scope>
    <source>
        <strain evidence="3">ATCC 18683 / 1980 / Ss-1</strain>
    </source>
</reference>
<dbReference type="EMBL" id="CP017824">
    <property type="protein sequence ID" value="APA13348.1"/>
    <property type="molecule type" value="Genomic_DNA"/>
</dbReference>
<dbReference type="SUPFAM" id="SSF56112">
    <property type="entry name" value="Protein kinase-like (PK-like)"/>
    <property type="match status" value="1"/>
</dbReference>
<dbReference type="InterPro" id="IPR052396">
    <property type="entry name" value="Meiotic_Drive_Suppr_Kinase"/>
</dbReference>
<feature type="region of interest" description="Disordered" evidence="1">
    <location>
        <begin position="255"/>
        <end position="276"/>
    </location>
</feature>
<dbReference type="AlphaFoldDB" id="A0A1D9QEM6"/>
<dbReference type="InterPro" id="IPR011009">
    <property type="entry name" value="Kinase-like_dom_sf"/>
</dbReference>
<dbReference type="PANTHER" id="PTHR37171:SF1">
    <property type="entry name" value="SERINE_THREONINE-PROTEIN KINASE YRZF-RELATED"/>
    <property type="match status" value="1"/>
</dbReference>
<dbReference type="PANTHER" id="PTHR37171">
    <property type="entry name" value="SERINE/THREONINE-PROTEIN KINASE YRZF-RELATED"/>
    <property type="match status" value="1"/>
</dbReference>
<evidence type="ECO:0000256" key="1">
    <source>
        <dbReference type="SAM" id="MobiDB-lite"/>
    </source>
</evidence>
<organism evidence="2 3">
    <name type="scientific">Sclerotinia sclerotiorum (strain ATCC 18683 / 1980 / Ss-1)</name>
    <name type="common">White mold</name>
    <name type="synonym">Whetzelinia sclerotiorum</name>
    <dbReference type="NCBI Taxonomy" id="665079"/>
    <lineage>
        <taxon>Eukaryota</taxon>
        <taxon>Fungi</taxon>
        <taxon>Dikarya</taxon>
        <taxon>Ascomycota</taxon>
        <taxon>Pezizomycotina</taxon>
        <taxon>Leotiomycetes</taxon>
        <taxon>Helotiales</taxon>
        <taxon>Sclerotiniaceae</taxon>
        <taxon>Sclerotinia</taxon>
    </lineage>
</organism>